<accession>U4L2T2</accession>
<organism evidence="1 2">
    <name type="scientific">Pyronema omphalodes (strain CBS 100304)</name>
    <name type="common">Pyronema confluens</name>
    <dbReference type="NCBI Taxonomy" id="1076935"/>
    <lineage>
        <taxon>Eukaryota</taxon>
        <taxon>Fungi</taxon>
        <taxon>Dikarya</taxon>
        <taxon>Ascomycota</taxon>
        <taxon>Pezizomycotina</taxon>
        <taxon>Pezizomycetes</taxon>
        <taxon>Pezizales</taxon>
        <taxon>Pyronemataceae</taxon>
        <taxon>Pyronema</taxon>
    </lineage>
</organism>
<proteinExistence type="predicted"/>
<gene>
    <name evidence="1" type="ORF">PCON_09812</name>
</gene>
<reference evidence="1 2" key="1">
    <citation type="journal article" date="2013" name="PLoS Genet.">
        <title>The genome and development-dependent transcriptomes of Pyronema confluens: a window into fungal evolution.</title>
        <authorList>
            <person name="Traeger S."/>
            <person name="Altegoer F."/>
            <person name="Freitag M."/>
            <person name="Gabaldon T."/>
            <person name="Kempken F."/>
            <person name="Kumar A."/>
            <person name="Marcet-Houben M."/>
            <person name="Poggeler S."/>
            <person name="Stajich J.E."/>
            <person name="Nowrousian M."/>
        </authorList>
    </citation>
    <scope>NUCLEOTIDE SEQUENCE [LARGE SCALE GENOMIC DNA]</scope>
    <source>
        <strain evidence="2">CBS 100304</strain>
        <tissue evidence="1">Vegetative mycelium</tissue>
    </source>
</reference>
<name>U4L2T2_PYROM</name>
<dbReference type="AlphaFoldDB" id="U4L2T2"/>
<dbReference type="EMBL" id="HF935522">
    <property type="protein sequence ID" value="CCX10219.1"/>
    <property type="molecule type" value="Genomic_DNA"/>
</dbReference>
<evidence type="ECO:0000313" key="1">
    <source>
        <dbReference type="EMBL" id="CCX10219.1"/>
    </source>
</evidence>
<sequence length="142" mass="16501">MSDRKTVDLTSRSEVIRWSNITQLPYKITCEPAKNGQSNSAKCHAVAHWYEECQHIGDVIILPCEKHAKNRNLMHAYTCLEVKEFNGDPDRFVRIQKHWGRECQECDTEAEPRSQVSEEGDEWYVTEIEVETESQLEVYGLV</sequence>
<protein>
    <submittedName>
        <fullName evidence="1">Uncharacterized protein</fullName>
    </submittedName>
</protein>
<keyword evidence="2" id="KW-1185">Reference proteome</keyword>
<evidence type="ECO:0000313" key="2">
    <source>
        <dbReference type="Proteomes" id="UP000018144"/>
    </source>
</evidence>
<dbReference type="Proteomes" id="UP000018144">
    <property type="component" value="Unassembled WGS sequence"/>
</dbReference>